<dbReference type="PRINTS" id="PR00722">
    <property type="entry name" value="CHYMOTRYPSIN"/>
</dbReference>
<sequence>MNFCSLKKCGIIRSTSIIGGTSAQTGDFPYMTSLYFPLNLADKPKYRVCSGTLISSSYILTAAHCVDGLPTDTGMGFAFINTLNTTGGGVGSIVRRVSSYIAHQQFFMNTTHISNLNDIALLVLDEPVTTVHNIPFVQLPTDPSNLENNNPYNINTQQPIKTLLLYKNNNLTALTSDLNTLTYTIYQPFVQYLPLQHKKATIKNVNPTTTLTTTEPVNNGFAPESIRLLTPNSYTKLNTTTAYYNTTTTTPTTPQPTTTTTTPEPTTTSTTPEPTTTTLLHPNQLPRLHLNQQQTSTTPQTNNNDYKHLTKSQQRPTTPER</sequence>
<feature type="compositionally biased region" description="Low complexity" evidence="2">
    <location>
        <begin position="291"/>
        <end position="304"/>
    </location>
</feature>
<feature type="region of interest" description="Disordered" evidence="2">
    <location>
        <begin position="245"/>
        <end position="321"/>
    </location>
</feature>
<dbReference type="SUPFAM" id="SSF50494">
    <property type="entry name" value="Trypsin-like serine proteases"/>
    <property type="match status" value="1"/>
</dbReference>
<evidence type="ECO:0000313" key="5">
    <source>
        <dbReference type="Proteomes" id="UP000789390"/>
    </source>
</evidence>
<dbReference type="EMBL" id="CAKKLH010000103">
    <property type="protein sequence ID" value="CAH0103181.1"/>
    <property type="molecule type" value="Genomic_DNA"/>
</dbReference>
<accession>A0A8J2RJ44</accession>
<dbReference type="InterPro" id="IPR018114">
    <property type="entry name" value="TRYPSIN_HIS"/>
</dbReference>
<organism evidence="4 5">
    <name type="scientific">Daphnia galeata</name>
    <dbReference type="NCBI Taxonomy" id="27404"/>
    <lineage>
        <taxon>Eukaryota</taxon>
        <taxon>Metazoa</taxon>
        <taxon>Ecdysozoa</taxon>
        <taxon>Arthropoda</taxon>
        <taxon>Crustacea</taxon>
        <taxon>Branchiopoda</taxon>
        <taxon>Diplostraca</taxon>
        <taxon>Cladocera</taxon>
        <taxon>Anomopoda</taxon>
        <taxon>Daphniidae</taxon>
        <taxon>Daphnia</taxon>
    </lineage>
</organism>
<keyword evidence="1" id="KW-1015">Disulfide bond</keyword>
<name>A0A8J2RJ44_9CRUS</name>
<dbReference type="InterPro" id="IPR001254">
    <property type="entry name" value="Trypsin_dom"/>
</dbReference>
<feature type="compositionally biased region" description="Low complexity" evidence="2">
    <location>
        <begin position="245"/>
        <end position="278"/>
    </location>
</feature>
<dbReference type="Proteomes" id="UP000789390">
    <property type="component" value="Unassembled WGS sequence"/>
</dbReference>
<proteinExistence type="predicted"/>
<dbReference type="Gene3D" id="2.40.10.10">
    <property type="entry name" value="Trypsin-like serine proteases"/>
    <property type="match status" value="1"/>
</dbReference>
<dbReference type="PANTHER" id="PTHR24252:SF7">
    <property type="entry name" value="HYALIN"/>
    <property type="match status" value="1"/>
</dbReference>
<feature type="domain" description="Peptidase S1" evidence="3">
    <location>
        <begin position="17"/>
        <end position="150"/>
    </location>
</feature>
<evidence type="ECO:0000256" key="2">
    <source>
        <dbReference type="SAM" id="MobiDB-lite"/>
    </source>
</evidence>
<dbReference type="GO" id="GO:0006508">
    <property type="term" value="P:proteolysis"/>
    <property type="evidence" value="ECO:0007669"/>
    <property type="project" value="InterPro"/>
</dbReference>
<reference evidence="4" key="1">
    <citation type="submission" date="2021-11" db="EMBL/GenBank/DDBJ databases">
        <authorList>
            <person name="Schell T."/>
        </authorList>
    </citation>
    <scope>NUCLEOTIDE SEQUENCE</scope>
    <source>
        <strain evidence="4">M5</strain>
    </source>
</reference>
<dbReference type="InterPro" id="IPR043504">
    <property type="entry name" value="Peptidase_S1_PA_chymotrypsin"/>
</dbReference>
<dbReference type="PROSITE" id="PS50240">
    <property type="entry name" value="TRYPSIN_DOM"/>
    <property type="match status" value="1"/>
</dbReference>
<comment type="caution">
    <text evidence="4">The sequence shown here is derived from an EMBL/GenBank/DDBJ whole genome shotgun (WGS) entry which is preliminary data.</text>
</comment>
<dbReference type="Pfam" id="PF00089">
    <property type="entry name" value="Trypsin"/>
    <property type="match status" value="1"/>
</dbReference>
<dbReference type="OrthoDB" id="10061449at2759"/>
<evidence type="ECO:0000259" key="3">
    <source>
        <dbReference type="PROSITE" id="PS50240"/>
    </source>
</evidence>
<dbReference type="PROSITE" id="PS00134">
    <property type="entry name" value="TRYPSIN_HIS"/>
    <property type="match status" value="1"/>
</dbReference>
<dbReference type="PANTHER" id="PTHR24252">
    <property type="entry name" value="ACROSIN-RELATED"/>
    <property type="match status" value="1"/>
</dbReference>
<dbReference type="InterPro" id="IPR001314">
    <property type="entry name" value="Peptidase_S1A"/>
</dbReference>
<gene>
    <name evidence="4" type="ORF">DGAL_LOCUS5715</name>
</gene>
<evidence type="ECO:0000256" key="1">
    <source>
        <dbReference type="ARBA" id="ARBA00023157"/>
    </source>
</evidence>
<dbReference type="InterPro" id="IPR009003">
    <property type="entry name" value="Peptidase_S1_PA"/>
</dbReference>
<protein>
    <recommendedName>
        <fullName evidence="3">Peptidase S1 domain-containing protein</fullName>
    </recommendedName>
</protein>
<dbReference type="SMART" id="SM00020">
    <property type="entry name" value="Tryp_SPc"/>
    <property type="match status" value="1"/>
</dbReference>
<evidence type="ECO:0000313" key="4">
    <source>
        <dbReference type="EMBL" id="CAH0103181.1"/>
    </source>
</evidence>
<feature type="compositionally biased region" description="Polar residues" evidence="2">
    <location>
        <begin position="311"/>
        <end position="321"/>
    </location>
</feature>
<keyword evidence="5" id="KW-1185">Reference proteome</keyword>
<dbReference type="GO" id="GO:0004252">
    <property type="term" value="F:serine-type endopeptidase activity"/>
    <property type="evidence" value="ECO:0007669"/>
    <property type="project" value="InterPro"/>
</dbReference>
<dbReference type="AlphaFoldDB" id="A0A8J2RJ44"/>